<dbReference type="InterPro" id="IPR011006">
    <property type="entry name" value="CheY-like_superfamily"/>
</dbReference>
<evidence type="ECO:0000313" key="4">
    <source>
        <dbReference type="Proteomes" id="UP000198901"/>
    </source>
</evidence>
<dbReference type="Proteomes" id="UP000198901">
    <property type="component" value="Unassembled WGS sequence"/>
</dbReference>
<organism evidence="3 4">
    <name type="scientific">Siphonobacter aquaeclarae</name>
    <dbReference type="NCBI Taxonomy" id="563176"/>
    <lineage>
        <taxon>Bacteria</taxon>
        <taxon>Pseudomonadati</taxon>
        <taxon>Bacteroidota</taxon>
        <taxon>Cytophagia</taxon>
        <taxon>Cytophagales</taxon>
        <taxon>Cytophagaceae</taxon>
        <taxon>Siphonobacter</taxon>
    </lineage>
</organism>
<dbReference type="PROSITE" id="PS50110">
    <property type="entry name" value="RESPONSE_REGULATORY"/>
    <property type="match status" value="1"/>
</dbReference>
<evidence type="ECO:0000256" key="1">
    <source>
        <dbReference type="PROSITE-ProRule" id="PRU00169"/>
    </source>
</evidence>
<protein>
    <submittedName>
        <fullName evidence="3">Response regulator receiver domain-containing protein</fullName>
    </submittedName>
</protein>
<dbReference type="STRING" id="563176.SAMN04488090_4897"/>
<feature type="modified residue" description="4-aspartylphosphate" evidence="1">
    <location>
        <position position="59"/>
    </location>
</feature>
<evidence type="ECO:0000259" key="2">
    <source>
        <dbReference type="PROSITE" id="PS50110"/>
    </source>
</evidence>
<dbReference type="GO" id="GO:0000160">
    <property type="term" value="P:phosphorelay signal transduction system"/>
    <property type="evidence" value="ECO:0007669"/>
    <property type="project" value="InterPro"/>
</dbReference>
<dbReference type="InterPro" id="IPR001789">
    <property type="entry name" value="Sig_transdc_resp-reg_receiver"/>
</dbReference>
<keyword evidence="4" id="KW-1185">Reference proteome</keyword>
<dbReference type="Pfam" id="PF00072">
    <property type="entry name" value="Response_reg"/>
    <property type="match status" value="1"/>
</dbReference>
<keyword evidence="1" id="KW-0597">Phosphoprotein</keyword>
<feature type="domain" description="Response regulatory" evidence="2">
    <location>
        <begin position="6"/>
        <end position="126"/>
    </location>
</feature>
<sequence length="140" mass="16205">MPEKPIFFVVDDDDDDRDLLTLAWKEGNYPCELVFAEDGQNALEVLEQLEVKPSVMILDINMPRMDGLTLLERLKTSGKWREMPVLMLTTTDHAHTVQKAYSLGANSYIVKPNTYRDLYHLWDTVYQFWINTAQLPARLG</sequence>
<dbReference type="PANTHER" id="PTHR44520:SF2">
    <property type="entry name" value="RESPONSE REGULATOR RCP1"/>
    <property type="match status" value="1"/>
</dbReference>
<dbReference type="InterPro" id="IPR052893">
    <property type="entry name" value="TCS_response_regulator"/>
</dbReference>
<name>A0A1G9YBE4_9BACT</name>
<dbReference type="RefSeq" id="WP_093208964.1">
    <property type="nucleotide sequence ID" value="NZ_FNGS01000012.1"/>
</dbReference>
<dbReference type="SUPFAM" id="SSF52172">
    <property type="entry name" value="CheY-like"/>
    <property type="match status" value="1"/>
</dbReference>
<evidence type="ECO:0000313" key="3">
    <source>
        <dbReference type="EMBL" id="SDN06434.1"/>
    </source>
</evidence>
<gene>
    <name evidence="3" type="ORF">SAMN04488090_4897</name>
</gene>
<reference evidence="3 4" key="1">
    <citation type="submission" date="2016-10" db="EMBL/GenBank/DDBJ databases">
        <authorList>
            <person name="de Groot N.N."/>
        </authorList>
    </citation>
    <scope>NUCLEOTIDE SEQUENCE [LARGE SCALE GENOMIC DNA]</scope>
    <source>
        <strain evidence="3 4">DSM 21668</strain>
    </source>
</reference>
<dbReference type="OrthoDB" id="7631574at2"/>
<dbReference type="EMBL" id="FNGS01000012">
    <property type="protein sequence ID" value="SDN06434.1"/>
    <property type="molecule type" value="Genomic_DNA"/>
</dbReference>
<accession>A0A1G9YBE4</accession>
<dbReference type="Gene3D" id="3.40.50.2300">
    <property type="match status" value="1"/>
</dbReference>
<dbReference type="SMART" id="SM00448">
    <property type="entry name" value="REC"/>
    <property type="match status" value="1"/>
</dbReference>
<proteinExistence type="predicted"/>
<dbReference type="AlphaFoldDB" id="A0A1G9YBE4"/>
<dbReference type="PANTHER" id="PTHR44520">
    <property type="entry name" value="RESPONSE REGULATOR RCP1-RELATED"/>
    <property type="match status" value="1"/>
</dbReference>